<feature type="compositionally biased region" description="Basic and acidic residues" evidence="1">
    <location>
        <begin position="60"/>
        <end position="75"/>
    </location>
</feature>
<protein>
    <submittedName>
        <fullName evidence="2">Uncharacterized protein</fullName>
    </submittedName>
</protein>
<dbReference type="EMBL" id="PXOA01000143">
    <property type="protein sequence ID" value="RFU79699.1"/>
    <property type="molecule type" value="Genomic_DNA"/>
</dbReference>
<gene>
    <name evidence="2" type="ORF">TARUN_2525</name>
</gene>
<evidence type="ECO:0000313" key="3">
    <source>
        <dbReference type="Proteomes" id="UP000266272"/>
    </source>
</evidence>
<organism evidence="2 3">
    <name type="scientific">Trichoderma arundinaceum</name>
    <dbReference type="NCBI Taxonomy" id="490622"/>
    <lineage>
        <taxon>Eukaryota</taxon>
        <taxon>Fungi</taxon>
        <taxon>Dikarya</taxon>
        <taxon>Ascomycota</taxon>
        <taxon>Pezizomycotina</taxon>
        <taxon>Sordariomycetes</taxon>
        <taxon>Hypocreomycetidae</taxon>
        <taxon>Hypocreales</taxon>
        <taxon>Hypocreaceae</taxon>
        <taxon>Trichoderma</taxon>
    </lineage>
</organism>
<accession>A0A395NUE0</accession>
<proteinExistence type="predicted"/>
<keyword evidence="3" id="KW-1185">Reference proteome</keyword>
<feature type="region of interest" description="Disordered" evidence="1">
    <location>
        <begin position="28"/>
        <end position="131"/>
    </location>
</feature>
<reference evidence="2 3" key="1">
    <citation type="journal article" date="2018" name="PLoS Pathog.">
        <title>Evolution of structural diversity of trichothecenes, a family of toxins produced by plant pathogenic and entomopathogenic fungi.</title>
        <authorList>
            <person name="Proctor R.H."/>
            <person name="McCormick S.P."/>
            <person name="Kim H.S."/>
            <person name="Cardoza R.E."/>
            <person name="Stanley A.M."/>
            <person name="Lindo L."/>
            <person name="Kelly A."/>
            <person name="Brown D.W."/>
            <person name="Lee T."/>
            <person name="Vaughan M.M."/>
            <person name="Alexander N.J."/>
            <person name="Busman M."/>
            <person name="Gutierrez S."/>
        </authorList>
    </citation>
    <scope>NUCLEOTIDE SEQUENCE [LARGE SCALE GENOMIC DNA]</scope>
    <source>
        <strain evidence="2 3">IBT 40837</strain>
    </source>
</reference>
<sequence>MNATVLEARLAAALTTPYAVALSRRRMAIHRHPRSANPTGFRDQKMSPSMLGCQQAARLRLPDPHVSREERDRGLDAQQSRRRWFRALLNPSKTGSAQASPPSQTTAPRPKYAEGARIKKPGLSPAAVARD</sequence>
<name>A0A395NUE0_TRIAR</name>
<feature type="compositionally biased region" description="Polar residues" evidence="1">
    <location>
        <begin position="91"/>
        <end position="107"/>
    </location>
</feature>
<dbReference type="Proteomes" id="UP000266272">
    <property type="component" value="Unassembled WGS sequence"/>
</dbReference>
<dbReference type="AlphaFoldDB" id="A0A395NUE0"/>
<evidence type="ECO:0000256" key="1">
    <source>
        <dbReference type="SAM" id="MobiDB-lite"/>
    </source>
</evidence>
<comment type="caution">
    <text evidence="2">The sequence shown here is derived from an EMBL/GenBank/DDBJ whole genome shotgun (WGS) entry which is preliminary data.</text>
</comment>
<evidence type="ECO:0000313" key="2">
    <source>
        <dbReference type="EMBL" id="RFU79699.1"/>
    </source>
</evidence>